<organism evidence="5">
    <name type="scientific">freshwater metagenome</name>
    <dbReference type="NCBI Taxonomy" id="449393"/>
    <lineage>
        <taxon>unclassified sequences</taxon>
        <taxon>metagenomes</taxon>
        <taxon>ecological metagenomes</taxon>
    </lineage>
</organism>
<dbReference type="GO" id="GO:0080120">
    <property type="term" value="P:CAAX-box protein maturation"/>
    <property type="evidence" value="ECO:0007669"/>
    <property type="project" value="UniProtKB-ARBA"/>
</dbReference>
<feature type="transmembrane region" description="Helical" evidence="2">
    <location>
        <begin position="125"/>
        <end position="148"/>
    </location>
</feature>
<reference evidence="5" key="1">
    <citation type="submission" date="2020-05" db="EMBL/GenBank/DDBJ databases">
        <authorList>
            <person name="Chiriac C."/>
            <person name="Salcher M."/>
            <person name="Ghai R."/>
            <person name="Kavagutti S V."/>
        </authorList>
    </citation>
    <scope>NUCLEOTIDE SEQUENCE</scope>
</reference>
<dbReference type="InterPro" id="IPR003675">
    <property type="entry name" value="Rce1/LyrA-like_dom"/>
</dbReference>
<gene>
    <name evidence="5" type="ORF">UFOPK1493_00728</name>
</gene>
<evidence type="ECO:0000256" key="2">
    <source>
        <dbReference type="SAM" id="Phobius"/>
    </source>
</evidence>
<keyword evidence="2" id="KW-0472">Membrane</keyword>
<feature type="transmembrane region" description="Helical" evidence="2">
    <location>
        <begin position="240"/>
        <end position="260"/>
    </location>
</feature>
<sequence>MDQPASTSTESGGGVSVREVPAPPVGLLAPPPTDPPPRRPGPAAGVPPAGAFPPGWYLDPYVAGVVRYWDGRQWTPWAVARPKPPRPPHPTLPLAAGVGALVTILVSLVASRYLVDWLATYQWPIAVYVTIAGLIGYGPVMAYCWWASRRWGRRSLRSDSGFFGRWADAGWGPVTWLCCLASQMVLGILVITTGIPFSNNTDGIDTVGGERGYVIALLVLAVVAAPLVEEIVFRGIVLKSFLSVMRAPLAIALQAVLFGLAHFDPVRGSGNIGLVIVLSGAGAVLGGAAYLFRRIIPSVIAHAIVNAIAMTIALLGLAE</sequence>
<name>A0A6J6C5W6_9ZZZZ</name>
<feature type="transmembrane region" description="Helical" evidence="2">
    <location>
        <begin position="211"/>
        <end position="228"/>
    </location>
</feature>
<evidence type="ECO:0000313" key="5">
    <source>
        <dbReference type="EMBL" id="CAB4546596.1"/>
    </source>
</evidence>
<dbReference type="AlphaFoldDB" id="A0A6J6C5W6"/>
<protein>
    <submittedName>
        <fullName evidence="5">Unannotated protein</fullName>
    </submittedName>
</protein>
<feature type="domain" description="CAAX prenyl protease 2/Lysostaphin resistance protein A-like" evidence="3">
    <location>
        <begin position="214"/>
        <end position="308"/>
    </location>
</feature>
<dbReference type="GO" id="GO:0004175">
    <property type="term" value="F:endopeptidase activity"/>
    <property type="evidence" value="ECO:0007669"/>
    <property type="project" value="UniProtKB-ARBA"/>
</dbReference>
<dbReference type="Pfam" id="PF10708">
    <property type="entry name" value="DUF2510"/>
    <property type="match status" value="1"/>
</dbReference>
<dbReference type="InterPro" id="IPR018929">
    <property type="entry name" value="DUF2510"/>
</dbReference>
<evidence type="ECO:0000256" key="1">
    <source>
        <dbReference type="SAM" id="MobiDB-lite"/>
    </source>
</evidence>
<evidence type="ECO:0000259" key="4">
    <source>
        <dbReference type="Pfam" id="PF10708"/>
    </source>
</evidence>
<feature type="region of interest" description="Disordered" evidence="1">
    <location>
        <begin position="1"/>
        <end position="45"/>
    </location>
</feature>
<feature type="domain" description="DUF2510" evidence="4">
    <location>
        <begin position="54"/>
        <end position="85"/>
    </location>
</feature>
<dbReference type="InterPro" id="IPR052710">
    <property type="entry name" value="CAAX_protease"/>
</dbReference>
<feature type="transmembrane region" description="Helical" evidence="2">
    <location>
        <begin position="272"/>
        <end position="292"/>
    </location>
</feature>
<feature type="compositionally biased region" description="Pro residues" evidence="1">
    <location>
        <begin position="21"/>
        <end position="40"/>
    </location>
</feature>
<dbReference type="PANTHER" id="PTHR36435">
    <property type="entry name" value="SLR1288 PROTEIN"/>
    <property type="match status" value="1"/>
</dbReference>
<feature type="transmembrane region" description="Helical" evidence="2">
    <location>
        <begin position="299"/>
        <end position="318"/>
    </location>
</feature>
<keyword evidence="2" id="KW-0812">Transmembrane</keyword>
<dbReference type="EMBL" id="CAEZSR010000016">
    <property type="protein sequence ID" value="CAB4546596.1"/>
    <property type="molecule type" value="Genomic_DNA"/>
</dbReference>
<keyword evidence="2" id="KW-1133">Transmembrane helix</keyword>
<evidence type="ECO:0000259" key="3">
    <source>
        <dbReference type="Pfam" id="PF02517"/>
    </source>
</evidence>
<dbReference type="Pfam" id="PF02517">
    <property type="entry name" value="Rce1-like"/>
    <property type="match status" value="1"/>
</dbReference>
<feature type="transmembrane region" description="Helical" evidence="2">
    <location>
        <begin position="169"/>
        <end position="191"/>
    </location>
</feature>
<feature type="transmembrane region" description="Helical" evidence="2">
    <location>
        <begin position="91"/>
        <end position="113"/>
    </location>
</feature>
<proteinExistence type="predicted"/>
<accession>A0A6J6C5W6</accession>
<dbReference type="PANTHER" id="PTHR36435:SF1">
    <property type="entry name" value="CAAX AMINO TERMINAL PROTEASE FAMILY PROTEIN"/>
    <property type="match status" value="1"/>
</dbReference>
<feature type="compositionally biased region" description="Low complexity" evidence="1">
    <location>
        <begin position="1"/>
        <end position="20"/>
    </location>
</feature>